<sequence length="230" mass="25963">MMANAPEKWTRRLRSNLDGRSRLKNENLNKAPGPDDFPAAFCQRMWPHTLIKLLILKKSRWLGRRPIVRGVAMNSVDHPHGGGEGRTKGGADDGGCFPRDNDKVGCLIPVLFPKVCEAFPFPLLVLLVLVDTAGKTPPPRFTSKVVGRIVRKPQKRPRRMRLLPSSLKSADSIQEHIKEKALADEDLWAFGLLLSYWLTFTLLLLTCLVMWTNRNPLNPVLLTQLLSKKE</sequence>
<comment type="similarity">
    <text evidence="2">Belongs to the universal ribosomal protein uL2 family.</text>
</comment>
<dbReference type="Proteomes" id="UP001396334">
    <property type="component" value="Unassembled WGS sequence"/>
</dbReference>
<evidence type="ECO:0000256" key="2">
    <source>
        <dbReference type="ARBA" id="ARBA00005636"/>
    </source>
</evidence>
<dbReference type="Gene3D" id="4.10.950.10">
    <property type="entry name" value="Ribosomal protein L2, domain 3"/>
    <property type="match status" value="1"/>
</dbReference>
<keyword evidence="4" id="KW-0496">Mitochondrion</keyword>
<evidence type="ECO:0000256" key="7">
    <source>
        <dbReference type="SAM" id="Phobius"/>
    </source>
</evidence>
<keyword evidence="10" id="KW-1185">Reference proteome</keyword>
<evidence type="ECO:0000259" key="8">
    <source>
        <dbReference type="SMART" id="SM01382"/>
    </source>
</evidence>
<proteinExistence type="inferred from homology"/>
<evidence type="ECO:0000256" key="4">
    <source>
        <dbReference type="ARBA" id="ARBA00023128"/>
    </source>
</evidence>
<feature type="transmembrane region" description="Helical" evidence="7">
    <location>
        <begin position="187"/>
        <end position="211"/>
    </location>
</feature>
<feature type="compositionally biased region" description="Basic and acidic residues" evidence="6">
    <location>
        <begin position="15"/>
        <end position="27"/>
    </location>
</feature>
<name>A0ABR1ZPX4_9ROSI</name>
<evidence type="ECO:0000313" key="9">
    <source>
        <dbReference type="EMBL" id="KAK8482750.1"/>
    </source>
</evidence>
<reference evidence="9 10" key="1">
    <citation type="journal article" date="2024" name="G3 (Bethesda)">
        <title>Genome assembly of Hibiscus sabdariffa L. provides insights into metabolisms of medicinal natural products.</title>
        <authorList>
            <person name="Kim T."/>
        </authorList>
    </citation>
    <scope>NUCLEOTIDE SEQUENCE [LARGE SCALE GENOMIC DNA]</scope>
    <source>
        <strain evidence="9">TK-2024</strain>
        <tissue evidence="9">Old leaves</tissue>
    </source>
</reference>
<dbReference type="InterPro" id="IPR002171">
    <property type="entry name" value="Ribosomal_uL2"/>
</dbReference>
<dbReference type="PANTHER" id="PTHR13691:SF72">
    <property type="entry name" value="EXPRESSED PROTEIN"/>
    <property type="match status" value="1"/>
</dbReference>
<evidence type="ECO:0000256" key="3">
    <source>
        <dbReference type="ARBA" id="ARBA00022980"/>
    </source>
</evidence>
<keyword evidence="7" id="KW-0472">Membrane</keyword>
<accession>A0ABR1ZPX4</accession>
<protein>
    <recommendedName>
        <fullName evidence="8">Large ribosomal subunit protein uL2 C-terminal domain-containing protein</fullName>
    </recommendedName>
</protein>
<dbReference type="Pfam" id="PF03947">
    <property type="entry name" value="Ribosomal_L2_C"/>
    <property type="match status" value="1"/>
</dbReference>
<keyword evidence="7" id="KW-1133">Transmembrane helix</keyword>
<evidence type="ECO:0000256" key="6">
    <source>
        <dbReference type="SAM" id="MobiDB-lite"/>
    </source>
</evidence>
<feature type="region of interest" description="Disordered" evidence="6">
    <location>
        <begin position="1"/>
        <end position="31"/>
    </location>
</feature>
<keyword evidence="5" id="KW-0687">Ribonucleoprotein</keyword>
<feature type="region of interest" description="Disordered" evidence="6">
    <location>
        <begin position="73"/>
        <end position="94"/>
    </location>
</feature>
<evidence type="ECO:0000256" key="1">
    <source>
        <dbReference type="ARBA" id="ARBA00004173"/>
    </source>
</evidence>
<feature type="compositionally biased region" description="Basic and acidic residues" evidence="6">
    <location>
        <begin position="77"/>
        <end position="91"/>
    </location>
</feature>
<keyword evidence="3" id="KW-0689">Ribosomal protein</keyword>
<evidence type="ECO:0000256" key="5">
    <source>
        <dbReference type="ARBA" id="ARBA00023274"/>
    </source>
</evidence>
<dbReference type="EMBL" id="JBBPBN010000740">
    <property type="protein sequence ID" value="KAK8482750.1"/>
    <property type="molecule type" value="Genomic_DNA"/>
</dbReference>
<comment type="subcellular location">
    <subcellularLocation>
        <location evidence="1">Mitochondrion</location>
    </subcellularLocation>
</comment>
<dbReference type="SMART" id="SM01382">
    <property type="entry name" value="Ribosomal_L2_C"/>
    <property type="match status" value="1"/>
</dbReference>
<feature type="domain" description="Large ribosomal subunit protein uL2 C-terminal" evidence="8">
    <location>
        <begin position="27"/>
        <end position="105"/>
    </location>
</feature>
<evidence type="ECO:0000313" key="10">
    <source>
        <dbReference type="Proteomes" id="UP001396334"/>
    </source>
</evidence>
<dbReference type="InterPro" id="IPR022669">
    <property type="entry name" value="Ribosomal_uL2_C"/>
</dbReference>
<dbReference type="InterPro" id="IPR008991">
    <property type="entry name" value="Translation_prot_SH3-like_sf"/>
</dbReference>
<keyword evidence="7" id="KW-0812">Transmembrane</keyword>
<dbReference type="SUPFAM" id="SSF50104">
    <property type="entry name" value="Translation proteins SH3-like domain"/>
    <property type="match status" value="1"/>
</dbReference>
<comment type="caution">
    <text evidence="9">The sequence shown here is derived from an EMBL/GenBank/DDBJ whole genome shotgun (WGS) entry which is preliminary data.</text>
</comment>
<dbReference type="InterPro" id="IPR014726">
    <property type="entry name" value="Ribosomal_uL2_dom3"/>
</dbReference>
<dbReference type="PANTHER" id="PTHR13691">
    <property type="entry name" value="RIBOSOMAL PROTEIN L2"/>
    <property type="match status" value="1"/>
</dbReference>
<gene>
    <name evidence="9" type="ORF">V6N11_055086</name>
</gene>
<organism evidence="9 10">
    <name type="scientific">Hibiscus sabdariffa</name>
    <name type="common">roselle</name>
    <dbReference type="NCBI Taxonomy" id="183260"/>
    <lineage>
        <taxon>Eukaryota</taxon>
        <taxon>Viridiplantae</taxon>
        <taxon>Streptophyta</taxon>
        <taxon>Embryophyta</taxon>
        <taxon>Tracheophyta</taxon>
        <taxon>Spermatophyta</taxon>
        <taxon>Magnoliopsida</taxon>
        <taxon>eudicotyledons</taxon>
        <taxon>Gunneridae</taxon>
        <taxon>Pentapetalae</taxon>
        <taxon>rosids</taxon>
        <taxon>malvids</taxon>
        <taxon>Malvales</taxon>
        <taxon>Malvaceae</taxon>
        <taxon>Malvoideae</taxon>
        <taxon>Hibiscus</taxon>
    </lineage>
</organism>